<evidence type="ECO:0000313" key="1">
    <source>
        <dbReference type="EMBL" id="MBO0334935.1"/>
    </source>
</evidence>
<dbReference type="RefSeq" id="WP_207047251.1">
    <property type="nucleotide sequence ID" value="NZ_JAFLNC010000005.1"/>
</dbReference>
<dbReference type="Proteomes" id="UP000664761">
    <property type="component" value="Unassembled WGS sequence"/>
</dbReference>
<comment type="caution">
    <text evidence="1">The sequence shown here is derived from an EMBL/GenBank/DDBJ whole genome shotgun (WGS) entry which is preliminary data.</text>
</comment>
<name>A0ABS3F8U0_9PROT</name>
<dbReference type="PROSITE" id="PS51257">
    <property type="entry name" value="PROKAR_LIPOPROTEIN"/>
    <property type="match status" value="1"/>
</dbReference>
<proteinExistence type="predicted"/>
<dbReference type="EMBL" id="JAFLNC010000005">
    <property type="protein sequence ID" value="MBO0334935.1"/>
    <property type="molecule type" value="Genomic_DNA"/>
</dbReference>
<keyword evidence="2" id="KW-1185">Reference proteome</keyword>
<sequence length="228" mass="24819">MRYFAILFGMLVLVGCNTTSEPVDISDVDLTNSYTVGWYTTKSEVCGHFLGSGASNQKIQAVIERYRGNERFKKGYDLNHGLLAFDGVTNLYNCDKAKAVVEAVYSGQIATSKPGYPTQTQEKNARFYLDVSWENVLKGREVYPVMVKQVGRTGTVKPTTITDGKTCDATFTYYDISGTGDWDVNCTDGTSATGTLRTRGPGKGSSGFGVDTLGNKIEFLMLPAPAMS</sequence>
<protein>
    <recommendedName>
        <fullName evidence="3">Lipoprotein</fullName>
    </recommendedName>
</protein>
<reference evidence="1 2" key="1">
    <citation type="submission" date="2021-03" db="EMBL/GenBank/DDBJ databases">
        <title>Sneathiella sp. CAU 1612 isolated from Kang Won-do.</title>
        <authorList>
            <person name="Kim W."/>
        </authorList>
    </citation>
    <scope>NUCLEOTIDE SEQUENCE [LARGE SCALE GENOMIC DNA]</scope>
    <source>
        <strain evidence="1 2">CAU 1612</strain>
    </source>
</reference>
<accession>A0ABS3F8U0</accession>
<gene>
    <name evidence="1" type="ORF">J0X12_15015</name>
</gene>
<organism evidence="1 2">
    <name type="scientific">Sneathiella sedimenti</name>
    <dbReference type="NCBI Taxonomy" id="2816034"/>
    <lineage>
        <taxon>Bacteria</taxon>
        <taxon>Pseudomonadati</taxon>
        <taxon>Pseudomonadota</taxon>
        <taxon>Alphaproteobacteria</taxon>
        <taxon>Sneathiellales</taxon>
        <taxon>Sneathiellaceae</taxon>
        <taxon>Sneathiella</taxon>
    </lineage>
</organism>
<evidence type="ECO:0000313" key="2">
    <source>
        <dbReference type="Proteomes" id="UP000664761"/>
    </source>
</evidence>
<evidence type="ECO:0008006" key="3">
    <source>
        <dbReference type="Google" id="ProtNLM"/>
    </source>
</evidence>